<evidence type="ECO:0000256" key="4">
    <source>
        <dbReference type="ARBA" id="ARBA00022490"/>
    </source>
</evidence>
<dbReference type="Gene3D" id="4.10.860.10">
    <property type="entry name" value="UVR domain"/>
    <property type="match status" value="1"/>
</dbReference>
<evidence type="ECO:0000256" key="3">
    <source>
        <dbReference type="ARBA" id="ARBA00015702"/>
    </source>
</evidence>
<dbReference type="PROSITE" id="PS51203">
    <property type="entry name" value="CS"/>
    <property type="match status" value="1"/>
</dbReference>
<organism evidence="14">
    <name type="scientific">Amblyomma maculatum</name>
    <name type="common">Gulf Coast tick</name>
    <dbReference type="NCBI Taxonomy" id="34609"/>
    <lineage>
        <taxon>Eukaryota</taxon>
        <taxon>Metazoa</taxon>
        <taxon>Ecdysozoa</taxon>
        <taxon>Arthropoda</taxon>
        <taxon>Chelicerata</taxon>
        <taxon>Arachnida</taxon>
        <taxon>Acari</taxon>
        <taxon>Parasitiformes</taxon>
        <taxon>Ixodida</taxon>
        <taxon>Ixodoidea</taxon>
        <taxon>Ixodidae</taxon>
        <taxon>Amblyomminae</taxon>
        <taxon>Amblyomma</taxon>
    </lineage>
</organism>
<keyword evidence="10" id="KW-0175">Coiled coil</keyword>
<feature type="non-terminal residue" evidence="14">
    <location>
        <position position="1"/>
    </location>
</feature>
<comment type="subcellular location">
    <subcellularLocation>
        <location evidence="2">Cytoplasm</location>
    </subcellularLocation>
    <subcellularLocation>
        <location evidence="1">Nucleus</location>
    </subcellularLocation>
</comment>
<dbReference type="InterPro" id="IPR007052">
    <property type="entry name" value="CS_dom"/>
</dbReference>
<protein>
    <recommendedName>
        <fullName evidence="3">Calcyclin-binding protein</fullName>
    </recommendedName>
</protein>
<dbReference type="PANTHER" id="PTHR13164:SF3">
    <property type="entry name" value="CALCYCLIN-BINDING PROTEIN"/>
    <property type="match status" value="1"/>
</dbReference>
<feature type="coiled-coil region" evidence="10">
    <location>
        <begin position="42"/>
        <end position="85"/>
    </location>
</feature>
<dbReference type="PROSITE" id="PS51048">
    <property type="entry name" value="SGS"/>
    <property type="match status" value="1"/>
</dbReference>
<reference evidence="14" key="1">
    <citation type="journal article" date="2011" name="PLoS ONE">
        <title>A deep insight into the sialotranscriptome of the gulf coast tick, Amblyomma maculatum.</title>
        <authorList>
            <person name="Karim S."/>
            <person name="Singh P."/>
            <person name="Ribeiro J.M."/>
        </authorList>
    </citation>
    <scope>NUCLEOTIDE SEQUENCE</scope>
    <source>
        <tissue evidence="14">Salivary gland</tissue>
    </source>
</reference>
<dbReference type="GO" id="GO:0031625">
    <property type="term" value="F:ubiquitin protein ligase binding"/>
    <property type="evidence" value="ECO:0007669"/>
    <property type="project" value="InterPro"/>
</dbReference>
<dbReference type="InterPro" id="IPR052289">
    <property type="entry name" value="Calcyclin-binding_UBL-bridge"/>
</dbReference>
<evidence type="ECO:0000256" key="7">
    <source>
        <dbReference type="ARBA" id="ARBA00022990"/>
    </source>
</evidence>
<dbReference type="GO" id="GO:0007507">
    <property type="term" value="P:heart development"/>
    <property type="evidence" value="ECO:0007669"/>
    <property type="project" value="TreeGrafter"/>
</dbReference>
<proteinExistence type="evidence at transcript level"/>
<keyword evidence="7" id="KW-0007">Acetylation</keyword>
<dbReference type="GO" id="GO:0044548">
    <property type="term" value="F:S100 protein binding"/>
    <property type="evidence" value="ECO:0007669"/>
    <property type="project" value="InterPro"/>
</dbReference>
<dbReference type="Pfam" id="PF04969">
    <property type="entry name" value="CS"/>
    <property type="match status" value="1"/>
</dbReference>
<feature type="domain" description="CS" evidence="13">
    <location>
        <begin position="111"/>
        <end position="204"/>
    </location>
</feature>
<evidence type="ECO:0000256" key="5">
    <source>
        <dbReference type="ARBA" id="ARBA00022553"/>
    </source>
</evidence>
<accession>G3MHL6</accession>
<evidence type="ECO:0000256" key="6">
    <source>
        <dbReference type="ARBA" id="ARBA00022786"/>
    </source>
</evidence>
<evidence type="ECO:0000259" key="12">
    <source>
        <dbReference type="PROSITE" id="PS51048"/>
    </source>
</evidence>
<dbReference type="InterPro" id="IPR008978">
    <property type="entry name" value="HSP20-like_chaperone"/>
</dbReference>
<dbReference type="GO" id="GO:0015631">
    <property type="term" value="F:tubulin binding"/>
    <property type="evidence" value="ECO:0007669"/>
    <property type="project" value="InterPro"/>
</dbReference>
<dbReference type="Pfam" id="PF09032">
    <property type="entry name" value="Siah-Interact_N"/>
    <property type="match status" value="1"/>
</dbReference>
<sequence length="267" mass="29914">ASTFYELTKTAWSRLGGTDTEAETTEKVSNFRVANVSKMPKIDELELDLAELRALEAGAKRARVKQMLSIEIRKLETELVREKERLSASAAPGAQGGQAVPQQPRNTLFTTKITDYAWDQSDKFVKLYITLPGVHELPAENVKAVFGPRRLELEVSALAGRNHQLLITNLMNDIQPESSYHKVKTDMVALFLRKTSASNWSHVTELEKKAKEPKLPRPDVEGGDPGASLMNMMKQLYDEGDDEMKRTIAKAWTEARDKQQSSEGDLL</sequence>
<evidence type="ECO:0000313" key="14">
    <source>
        <dbReference type="EMBL" id="AEO32984.1"/>
    </source>
</evidence>
<keyword evidence="8" id="KW-0539">Nucleus</keyword>
<evidence type="ECO:0000256" key="8">
    <source>
        <dbReference type="ARBA" id="ARBA00023242"/>
    </source>
</evidence>
<dbReference type="EMBL" id="JO841367">
    <property type="protein sequence ID" value="AEO32984.1"/>
    <property type="molecule type" value="mRNA"/>
</dbReference>
<comment type="function">
    <text evidence="9">May be involved in calcium-dependent ubiquitination and subsequent proteasomal degradation of target proteins. Probably serves as a molecular bridge in ubiquitin E3 complexes. Participates in the ubiquitin-mediated degradation of beta-catenin (CTNNB1).</text>
</comment>
<dbReference type="InterPro" id="IPR037201">
    <property type="entry name" value="CacyBP_N"/>
</dbReference>
<dbReference type="InterPro" id="IPR015120">
    <property type="entry name" value="Siah-Interact_N"/>
</dbReference>
<feature type="compositionally biased region" description="Basic and acidic residues" evidence="11">
    <location>
        <begin position="206"/>
        <end position="220"/>
    </location>
</feature>
<dbReference type="GO" id="GO:0005737">
    <property type="term" value="C:cytoplasm"/>
    <property type="evidence" value="ECO:0007669"/>
    <property type="project" value="UniProtKB-SubCell"/>
</dbReference>
<evidence type="ECO:0000256" key="10">
    <source>
        <dbReference type="SAM" id="Coils"/>
    </source>
</evidence>
<evidence type="ECO:0000256" key="11">
    <source>
        <dbReference type="SAM" id="MobiDB-lite"/>
    </source>
</evidence>
<dbReference type="SUPFAM" id="SSF49764">
    <property type="entry name" value="HSP20-like chaperones"/>
    <property type="match status" value="1"/>
</dbReference>
<dbReference type="SUPFAM" id="SSF140106">
    <property type="entry name" value="Calcyclin-binding protein-like"/>
    <property type="match status" value="1"/>
</dbReference>
<dbReference type="InterPro" id="IPR007699">
    <property type="entry name" value="SGS_dom"/>
</dbReference>
<feature type="domain" description="SGS" evidence="12">
    <location>
        <begin position="189"/>
        <end position="267"/>
    </location>
</feature>
<keyword evidence="6" id="KW-0833">Ubl conjugation pathway</keyword>
<dbReference type="CDD" id="cd06468">
    <property type="entry name" value="p23_CacyBP"/>
    <property type="match status" value="1"/>
</dbReference>
<dbReference type="GO" id="GO:0005634">
    <property type="term" value="C:nucleus"/>
    <property type="evidence" value="ECO:0007669"/>
    <property type="project" value="UniProtKB-SubCell"/>
</dbReference>
<keyword evidence="5" id="KW-0597">Phosphoprotein</keyword>
<dbReference type="AlphaFoldDB" id="G3MHL6"/>
<dbReference type="Gene3D" id="2.60.40.790">
    <property type="match status" value="1"/>
</dbReference>
<feature type="region of interest" description="Disordered" evidence="11">
    <location>
        <begin position="206"/>
        <end position="228"/>
    </location>
</feature>
<evidence type="ECO:0000259" key="13">
    <source>
        <dbReference type="PROSITE" id="PS51203"/>
    </source>
</evidence>
<dbReference type="FunFam" id="2.60.40.790:FF:000006">
    <property type="entry name" value="calcyclin-binding protein-like"/>
    <property type="match status" value="1"/>
</dbReference>
<evidence type="ECO:0000256" key="2">
    <source>
        <dbReference type="ARBA" id="ARBA00004496"/>
    </source>
</evidence>
<keyword evidence="4" id="KW-0963">Cytoplasm</keyword>
<dbReference type="InterPro" id="IPR037893">
    <property type="entry name" value="CS_CacyBP"/>
</dbReference>
<evidence type="ECO:0000256" key="9">
    <source>
        <dbReference type="ARBA" id="ARBA00025145"/>
    </source>
</evidence>
<evidence type="ECO:0000256" key="1">
    <source>
        <dbReference type="ARBA" id="ARBA00004123"/>
    </source>
</evidence>
<name>G3MHL6_AMBMU</name>
<dbReference type="PANTHER" id="PTHR13164">
    <property type="entry name" value="CALICYLIN BINDING PROTEIN"/>
    <property type="match status" value="1"/>
</dbReference>